<organism evidence="1 2">
    <name type="scientific">Dipteronia dyeriana</name>
    <dbReference type="NCBI Taxonomy" id="168575"/>
    <lineage>
        <taxon>Eukaryota</taxon>
        <taxon>Viridiplantae</taxon>
        <taxon>Streptophyta</taxon>
        <taxon>Embryophyta</taxon>
        <taxon>Tracheophyta</taxon>
        <taxon>Spermatophyta</taxon>
        <taxon>Magnoliopsida</taxon>
        <taxon>eudicotyledons</taxon>
        <taxon>Gunneridae</taxon>
        <taxon>Pentapetalae</taxon>
        <taxon>rosids</taxon>
        <taxon>malvids</taxon>
        <taxon>Sapindales</taxon>
        <taxon>Sapindaceae</taxon>
        <taxon>Hippocastanoideae</taxon>
        <taxon>Acereae</taxon>
        <taxon>Dipteronia</taxon>
    </lineage>
</organism>
<dbReference type="Proteomes" id="UP001280121">
    <property type="component" value="Unassembled WGS sequence"/>
</dbReference>
<gene>
    <name evidence="1" type="ORF">Ddye_015307</name>
</gene>
<evidence type="ECO:0000313" key="1">
    <source>
        <dbReference type="EMBL" id="KAK2647818.1"/>
    </source>
</evidence>
<comment type="caution">
    <text evidence="1">The sequence shown here is derived from an EMBL/GenBank/DDBJ whole genome shotgun (WGS) entry which is preliminary data.</text>
</comment>
<protein>
    <submittedName>
        <fullName evidence="1">Uncharacterized protein</fullName>
    </submittedName>
</protein>
<sequence length="51" mass="5999">MEFLRGRETISLRHTRLTKTNFNSFCHDYYSTSMLQATYAPHINLVPHVSI</sequence>
<name>A0AAD9U5A5_9ROSI</name>
<reference evidence="1" key="1">
    <citation type="journal article" date="2023" name="Plant J.">
        <title>Genome sequences and population genomics provide insights into the demographic history, inbreeding, and mutation load of two 'living fossil' tree species of Dipteronia.</title>
        <authorList>
            <person name="Feng Y."/>
            <person name="Comes H.P."/>
            <person name="Chen J."/>
            <person name="Zhu S."/>
            <person name="Lu R."/>
            <person name="Zhang X."/>
            <person name="Li P."/>
            <person name="Qiu J."/>
            <person name="Olsen K.M."/>
            <person name="Qiu Y."/>
        </authorList>
    </citation>
    <scope>NUCLEOTIDE SEQUENCE</scope>
    <source>
        <strain evidence="1">KIB01</strain>
    </source>
</reference>
<dbReference type="EMBL" id="JANJYI010000005">
    <property type="protein sequence ID" value="KAK2647818.1"/>
    <property type="molecule type" value="Genomic_DNA"/>
</dbReference>
<proteinExistence type="predicted"/>
<evidence type="ECO:0000313" key="2">
    <source>
        <dbReference type="Proteomes" id="UP001280121"/>
    </source>
</evidence>
<dbReference type="AlphaFoldDB" id="A0AAD9U5A5"/>
<accession>A0AAD9U5A5</accession>
<keyword evidence="2" id="KW-1185">Reference proteome</keyword>